<dbReference type="InterPro" id="IPR050472">
    <property type="entry name" value="Anth_synth/Amidotransfase"/>
</dbReference>
<dbReference type="PROSITE" id="PS51273">
    <property type="entry name" value="GATASE_TYPE_1"/>
    <property type="match status" value="1"/>
</dbReference>
<feature type="binding site" evidence="8">
    <location>
        <position position="244"/>
    </location>
    <ligand>
        <name>L-glutamine</name>
        <dbReference type="ChEBI" id="CHEBI:58359"/>
    </ligand>
</feature>
<dbReference type="Proteomes" id="UP000199516">
    <property type="component" value="Unassembled WGS sequence"/>
</dbReference>
<comment type="pathway">
    <text evidence="8">Pyrimidine metabolism; UMP biosynthesis via de novo pathway; (S)-dihydroorotate from bicarbonate: step 1/3.</text>
</comment>
<dbReference type="NCBIfam" id="TIGR01368">
    <property type="entry name" value="CPSaseIIsmall"/>
    <property type="match status" value="1"/>
</dbReference>
<comment type="catalytic activity">
    <reaction evidence="8">
        <text>L-glutamine + H2O = L-glutamate + NH4(+)</text>
        <dbReference type="Rhea" id="RHEA:15889"/>
        <dbReference type="ChEBI" id="CHEBI:15377"/>
        <dbReference type="ChEBI" id="CHEBI:28938"/>
        <dbReference type="ChEBI" id="CHEBI:29985"/>
        <dbReference type="ChEBI" id="CHEBI:58359"/>
    </reaction>
</comment>
<accession>A0A1I2CZ11</accession>
<dbReference type="GO" id="GO:0005524">
    <property type="term" value="F:ATP binding"/>
    <property type="evidence" value="ECO:0007669"/>
    <property type="project" value="UniProtKB-UniRule"/>
</dbReference>
<evidence type="ECO:0000256" key="5">
    <source>
        <dbReference type="ARBA" id="ARBA00022840"/>
    </source>
</evidence>
<evidence type="ECO:0000256" key="3">
    <source>
        <dbReference type="ARBA" id="ARBA00022598"/>
    </source>
</evidence>
<feature type="binding site" evidence="8">
    <location>
        <position position="45"/>
    </location>
    <ligand>
        <name>L-glutamine</name>
        <dbReference type="ChEBI" id="CHEBI:58359"/>
    </ligand>
</feature>
<dbReference type="AlphaFoldDB" id="A0A1I2CZ11"/>
<feature type="binding site" evidence="8">
    <location>
        <position position="247"/>
    </location>
    <ligand>
        <name>L-glutamine</name>
        <dbReference type="ChEBI" id="CHEBI:58359"/>
    </ligand>
</feature>
<dbReference type="SUPFAM" id="SSF52021">
    <property type="entry name" value="Carbamoyl phosphate synthetase, small subunit N-terminal domain"/>
    <property type="match status" value="1"/>
</dbReference>
<dbReference type="GO" id="GO:0006526">
    <property type="term" value="P:L-arginine biosynthetic process"/>
    <property type="evidence" value="ECO:0007669"/>
    <property type="project" value="UniProtKB-UniRule"/>
</dbReference>
<dbReference type="OrthoDB" id="9804328at2"/>
<comment type="pathway">
    <text evidence="1 8">Amino-acid biosynthesis; L-arginine biosynthesis; carbamoyl phosphate from bicarbonate: step 1/1.</text>
</comment>
<dbReference type="EMBL" id="FONT01000003">
    <property type="protein sequence ID" value="SFE72970.1"/>
    <property type="molecule type" value="Genomic_DNA"/>
</dbReference>
<keyword evidence="5 8" id="KW-0067">ATP-binding</keyword>
<comment type="caution">
    <text evidence="8">Lacks conserved residue(s) required for the propagation of feature annotation.</text>
</comment>
<keyword evidence="4 8" id="KW-0547">Nucleotide-binding</keyword>
<evidence type="ECO:0000256" key="6">
    <source>
        <dbReference type="ARBA" id="ARBA00022962"/>
    </source>
</evidence>
<dbReference type="InterPro" id="IPR006274">
    <property type="entry name" value="CarbamoylP_synth_ssu"/>
</dbReference>
<dbReference type="GO" id="GO:0006207">
    <property type="term" value="P:'de novo' pyrimidine nucleobase biosynthetic process"/>
    <property type="evidence" value="ECO:0007669"/>
    <property type="project" value="InterPro"/>
</dbReference>
<dbReference type="GO" id="GO:0004359">
    <property type="term" value="F:glutaminase activity"/>
    <property type="evidence" value="ECO:0007669"/>
    <property type="project" value="RHEA"/>
</dbReference>
<dbReference type="InterPro" id="IPR036480">
    <property type="entry name" value="CarbP_synth_ssu_N_sf"/>
</dbReference>
<dbReference type="GO" id="GO:0044205">
    <property type="term" value="P:'de novo' UMP biosynthetic process"/>
    <property type="evidence" value="ECO:0007669"/>
    <property type="project" value="UniProtKB-UniRule"/>
</dbReference>
<organism evidence="10 11">
    <name type="scientific">Alteribacillus iranensis</name>
    <dbReference type="NCBI Taxonomy" id="930128"/>
    <lineage>
        <taxon>Bacteria</taxon>
        <taxon>Bacillati</taxon>
        <taxon>Bacillota</taxon>
        <taxon>Bacilli</taxon>
        <taxon>Bacillales</taxon>
        <taxon>Bacillaceae</taxon>
        <taxon>Alteribacillus</taxon>
    </lineage>
</organism>
<protein>
    <recommendedName>
        <fullName evidence="8">Carbamoyl phosphate synthase small chain</fullName>
        <ecNumber evidence="8">6.3.5.5</ecNumber>
    </recommendedName>
    <alternativeName>
        <fullName evidence="8">Carbamoyl phosphate synthetase glutamine chain</fullName>
    </alternativeName>
</protein>
<dbReference type="NCBIfam" id="NF009475">
    <property type="entry name" value="PRK12838.1"/>
    <property type="match status" value="1"/>
</dbReference>
<evidence type="ECO:0000256" key="2">
    <source>
        <dbReference type="ARBA" id="ARBA00007800"/>
    </source>
</evidence>
<feature type="domain" description="Carbamoyl-phosphate synthase small subunit N-terminal" evidence="9">
    <location>
        <begin position="1"/>
        <end position="131"/>
    </location>
</feature>
<feature type="binding site" evidence="8">
    <location>
        <position position="218"/>
    </location>
    <ligand>
        <name>L-glutamine</name>
        <dbReference type="ChEBI" id="CHEBI:58359"/>
    </ligand>
</feature>
<dbReference type="GO" id="GO:0006541">
    <property type="term" value="P:glutamine metabolic process"/>
    <property type="evidence" value="ECO:0007669"/>
    <property type="project" value="InterPro"/>
</dbReference>
<dbReference type="SMART" id="SM01097">
    <property type="entry name" value="CPSase_sm_chain"/>
    <property type="match status" value="1"/>
</dbReference>
<dbReference type="Pfam" id="PF00117">
    <property type="entry name" value="GATase"/>
    <property type="match status" value="1"/>
</dbReference>
<dbReference type="STRING" id="930128.SAMN05192532_103267"/>
<feature type="active site" evidence="8">
    <location>
        <position position="328"/>
    </location>
</feature>
<dbReference type="InterPro" id="IPR002474">
    <property type="entry name" value="CarbamoylP_synth_ssu_N"/>
</dbReference>
<evidence type="ECO:0000313" key="11">
    <source>
        <dbReference type="Proteomes" id="UP000199516"/>
    </source>
</evidence>
<dbReference type="InterPro" id="IPR017926">
    <property type="entry name" value="GATASE"/>
</dbReference>
<feature type="binding site" evidence="8">
    <location>
        <position position="288"/>
    </location>
    <ligand>
        <name>L-glutamine</name>
        <dbReference type="ChEBI" id="CHEBI:58359"/>
    </ligand>
</feature>
<dbReference type="InterPro" id="IPR029062">
    <property type="entry name" value="Class_I_gatase-like"/>
</dbReference>
<dbReference type="PRINTS" id="PR00097">
    <property type="entry name" value="ANTSNTHASEII"/>
</dbReference>
<evidence type="ECO:0000256" key="7">
    <source>
        <dbReference type="ARBA" id="ARBA00048816"/>
    </source>
</evidence>
<keyword evidence="6 8" id="KW-0315">Glutamine amidotransferase</keyword>
<gene>
    <name evidence="8" type="primary">carA</name>
    <name evidence="10" type="ORF">SAMN05192532_103267</name>
</gene>
<feature type="binding site" evidence="8">
    <location>
        <position position="216"/>
    </location>
    <ligand>
        <name>L-glutamine</name>
        <dbReference type="ChEBI" id="CHEBI:58359"/>
    </ligand>
</feature>
<dbReference type="EC" id="6.3.5.5" evidence="8"/>
<evidence type="ECO:0000313" key="10">
    <source>
        <dbReference type="EMBL" id="SFE72970.1"/>
    </source>
</evidence>
<sequence>MKGYIKLESGEIFEGQLAESTEDIYGEIVFCTDMTGYQDVLTDPSYYGQIVVFTYPLIGNYGWNLNDIDKNSIQPAGIVISETQDQVFHYEAEESLPDVFRKAGIPFLSDVDTRALVKTVREKGEMGAVLSTSHEKASFQTYQPMEERKVIREVSTKEPLSFGKDGFHVVMIDFGYKPSTVSHLLQYGCRVTVVPYNYGSEKISELKPDGIFFSDGPGNPAQVKAQLPEYRELAETYPTLGLCMGHQILALAFGAKTEKLHFGHRGANQPVLNVKTNKVFMTAQNHSYKVDENSLPKGEFIVQYKNVNDGSVEGLSHLKHDIITTQFHPDASSADSKEIYDQFYVHLKKKGRERTYA</sequence>
<keyword evidence="8" id="KW-0028">Amino-acid biosynthesis</keyword>
<dbReference type="Pfam" id="PF00988">
    <property type="entry name" value="CPSase_sm_chain"/>
    <property type="match status" value="1"/>
</dbReference>
<proteinExistence type="inferred from homology"/>
<dbReference type="Gene3D" id="3.40.50.880">
    <property type="match status" value="1"/>
</dbReference>
<keyword evidence="3 8" id="KW-0436">Ligase</keyword>
<feature type="active site" evidence="8">
    <location>
        <position position="330"/>
    </location>
</feature>
<dbReference type="HAMAP" id="MF_01209">
    <property type="entry name" value="CPSase_S_chain"/>
    <property type="match status" value="1"/>
</dbReference>
<dbReference type="PANTHER" id="PTHR43418:SF7">
    <property type="entry name" value="CARBAMOYL-PHOSPHATE SYNTHASE SMALL CHAIN"/>
    <property type="match status" value="1"/>
</dbReference>
<keyword evidence="8" id="KW-0665">Pyrimidine biosynthesis</keyword>
<dbReference type="InterPro" id="IPR035686">
    <property type="entry name" value="CPSase_GATase1"/>
</dbReference>
<keyword evidence="11" id="KW-1185">Reference proteome</keyword>
<dbReference type="CDD" id="cd01744">
    <property type="entry name" value="GATase1_CPSase"/>
    <property type="match status" value="1"/>
</dbReference>
<dbReference type="GO" id="GO:0004088">
    <property type="term" value="F:carbamoyl-phosphate synthase (glutamine-hydrolyzing) activity"/>
    <property type="evidence" value="ECO:0007669"/>
    <property type="project" value="UniProtKB-UniRule"/>
</dbReference>
<dbReference type="SUPFAM" id="SSF52317">
    <property type="entry name" value="Class I glutamine amidotransferase-like"/>
    <property type="match status" value="1"/>
</dbReference>
<reference evidence="10 11" key="1">
    <citation type="submission" date="2016-10" db="EMBL/GenBank/DDBJ databases">
        <authorList>
            <person name="de Groot N.N."/>
        </authorList>
    </citation>
    <scope>NUCLEOTIDE SEQUENCE [LARGE SCALE GENOMIC DNA]</scope>
    <source>
        <strain evidence="10 11">DSM 23995</strain>
    </source>
</reference>
<dbReference type="Gene3D" id="3.50.30.20">
    <property type="entry name" value="Carbamoyl-phosphate synthase small subunit, N-terminal domain"/>
    <property type="match status" value="1"/>
</dbReference>
<feature type="active site" description="Nucleophile" evidence="8">
    <location>
        <position position="243"/>
    </location>
</feature>
<comment type="catalytic activity">
    <reaction evidence="7 8">
        <text>hydrogencarbonate + L-glutamine + 2 ATP + H2O = carbamoyl phosphate + L-glutamate + 2 ADP + phosphate + 2 H(+)</text>
        <dbReference type="Rhea" id="RHEA:18633"/>
        <dbReference type="ChEBI" id="CHEBI:15377"/>
        <dbReference type="ChEBI" id="CHEBI:15378"/>
        <dbReference type="ChEBI" id="CHEBI:17544"/>
        <dbReference type="ChEBI" id="CHEBI:29985"/>
        <dbReference type="ChEBI" id="CHEBI:30616"/>
        <dbReference type="ChEBI" id="CHEBI:43474"/>
        <dbReference type="ChEBI" id="CHEBI:58228"/>
        <dbReference type="ChEBI" id="CHEBI:58359"/>
        <dbReference type="ChEBI" id="CHEBI:456216"/>
        <dbReference type="EC" id="6.3.5.5"/>
    </reaction>
</comment>
<evidence type="ECO:0000256" key="4">
    <source>
        <dbReference type="ARBA" id="ARBA00022741"/>
    </source>
</evidence>
<evidence type="ECO:0000256" key="8">
    <source>
        <dbReference type="HAMAP-Rule" id="MF_01209"/>
    </source>
</evidence>
<comment type="similarity">
    <text evidence="2 8">Belongs to the CarA family.</text>
</comment>
<comment type="function">
    <text evidence="8">Small subunit of the glutamine-dependent carbamoyl phosphate synthetase (CPSase). CPSase catalyzes the formation of carbamoyl phosphate from the ammonia moiety of glutamine, carbonate, and phosphate donated by ATP, constituting the first step of 2 biosynthetic pathways, one leading to arginine and/or urea and the other to pyrimidine nucleotides. The small subunit (glutamine amidotransferase) binds and cleaves glutamine to supply the large subunit with the substrate ammonia.</text>
</comment>
<feature type="binding site" evidence="8">
    <location>
        <position position="285"/>
    </location>
    <ligand>
        <name>L-glutamine</name>
        <dbReference type="ChEBI" id="CHEBI:58359"/>
    </ligand>
</feature>
<feature type="region of interest" description="CPSase" evidence="8">
    <location>
        <begin position="1"/>
        <end position="167"/>
    </location>
</feature>
<name>A0A1I2CZ11_9BACI</name>
<keyword evidence="8" id="KW-0055">Arginine biosynthesis</keyword>
<dbReference type="PRINTS" id="PR00096">
    <property type="entry name" value="GATASE"/>
</dbReference>
<evidence type="ECO:0000256" key="1">
    <source>
        <dbReference type="ARBA" id="ARBA00005077"/>
    </source>
</evidence>
<evidence type="ECO:0000259" key="9">
    <source>
        <dbReference type="SMART" id="SM01097"/>
    </source>
</evidence>
<dbReference type="PANTHER" id="PTHR43418">
    <property type="entry name" value="MULTIFUNCTIONAL TRYPTOPHAN BIOSYNTHESIS PROTEIN-RELATED"/>
    <property type="match status" value="1"/>
</dbReference>
<dbReference type="UniPathway" id="UPA00068">
    <property type="reaction ID" value="UER00171"/>
</dbReference>
<dbReference type="UniPathway" id="UPA00070">
    <property type="reaction ID" value="UER00115"/>
</dbReference>
<comment type="subunit">
    <text evidence="8">Composed of two chains; the small (or glutamine) chain promotes the hydrolysis of glutamine to ammonia, which is used by the large (or ammonia) chain to synthesize carbamoyl phosphate. Tetramer of heterodimers (alpha,beta)4.</text>
</comment>
<dbReference type="PRINTS" id="PR00099">
    <property type="entry name" value="CPSGATASE"/>
</dbReference>
<dbReference type="RefSeq" id="WP_091660525.1">
    <property type="nucleotide sequence ID" value="NZ_FONT01000003.1"/>
</dbReference>